<reference evidence="5" key="1">
    <citation type="submission" date="2021-01" db="EMBL/GenBank/DDBJ databases">
        <authorList>
            <consortium name="Genoscope - CEA"/>
            <person name="William W."/>
        </authorList>
    </citation>
    <scope>NUCLEOTIDE SEQUENCE</scope>
</reference>
<organism evidence="5 6">
    <name type="scientific">Paramecium sonneborni</name>
    <dbReference type="NCBI Taxonomy" id="65129"/>
    <lineage>
        <taxon>Eukaryota</taxon>
        <taxon>Sar</taxon>
        <taxon>Alveolata</taxon>
        <taxon>Ciliophora</taxon>
        <taxon>Intramacronucleata</taxon>
        <taxon>Oligohymenophorea</taxon>
        <taxon>Peniculida</taxon>
        <taxon>Parameciidae</taxon>
        <taxon>Paramecium</taxon>
    </lineage>
</organism>
<dbReference type="InterPro" id="IPR003618">
    <property type="entry name" value="TFIIS_cen_dom"/>
</dbReference>
<keyword evidence="3" id="KW-0862">Zinc</keyword>
<dbReference type="EMBL" id="CAJJDN010000028">
    <property type="protein sequence ID" value="CAD8071911.1"/>
    <property type="molecule type" value="Genomic_DNA"/>
</dbReference>
<sequence>MSERYNLADFVKFKKGNGFGFGKIENFSREEDWFQYFEYILSQDLPTGKQQHHGQYEVFKTDQFFKGRMSEIIEKVKLMKLSEYIQMNERKGYVIRQQYISRELMPPLKYCFCNQYVNPDQVLVVCNLCEKAFHAECLNKKLNQGLVNCDSCREQFTNKSIPDSIRESLKIKKSDVIVQNQSNKINEQQNAVLIEEEGEEEIERNERRIDLDKILKKIKIKEGQQANQVKIIKEQIQKDTTIAKVNTNQQLKQTSQPFKNISTASIEKIKLWVEKYKQMESNVSSFEKKRQEVREKFFTVIFYGIEELRDLFQQDQNSVSQQEKWILSMTDVALFQYIKNLALDIEVFTHIKYNVQFKGKLEPNYIDRCKLIYLHMKDDNNLELRRKVISKEFQAQDLCIRDERDLYNPDKRKETQEIAMRVIEMNQKEKEDEATITKEMEEVSLIKQQSIIDEFQSLEVRKDGYSSQWQLKEKLIEYSVENSLSRFKTRIAEELSEREKILILNSLDQFYKNQ</sequence>
<dbReference type="Pfam" id="PF07500">
    <property type="entry name" value="TFIIS_M"/>
    <property type="match status" value="1"/>
</dbReference>
<evidence type="ECO:0000313" key="6">
    <source>
        <dbReference type="Proteomes" id="UP000692954"/>
    </source>
</evidence>
<dbReference type="InterPro" id="IPR001965">
    <property type="entry name" value="Znf_PHD"/>
</dbReference>
<dbReference type="PANTHER" id="PTHR46364">
    <property type="entry name" value="OS08G0421900 PROTEIN"/>
    <property type="match status" value="1"/>
</dbReference>
<dbReference type="GO" id="GO:0006351">
    <property type="term" value="P:DNA-templated transcription"/>
    <property type="evidence" value="ECO:0007669"/>
    <property type="project" value="InterPro"/>
</dbReference>
<dbReference type="AlphaFoldDB" id="A0A8S1M1Y8"/>
<gene>
    <name evidence="5" type="ORF">PSON_ATCC_30995.1.T0280327</name>
</gene>
<dbReference type="OrthoDB" id="10259622at2759"/>
<protein>
    <recommendedName>
        <fullName evidence="4">TFIIS central domain-containing protein</fullName>
    </recommendedName>
</protein>
<feature type="domain" description="TFIIS central" evidence="4">
    <location>
        <begin position="289"/>
        <end position="434"/>
    </location>
</feature>
<evidence type="ECO:0000256" key="3">
    <source>
        <dbReference type="ARBA" id="ARBA00022833"/>
    </source>
</evidence>
<dbReference type="PROSITE" id="PS51321">
    <property type="entry name" value="TFIIS_CENTRAL"/>
    <property type="match status" value="1"/>
</dbReference>
<evidence type="ECO:0000313" key="5">
    <source>
        <dbReference type="EMBL" id="CAD8071911.1"/>
    </source>
</evidence>
<comment type="caution">
    <text evidence="5">The sequence shown here is derived from an EMBL/GenBank/DDBJ whole genome shotgun (WGS) entry which is preliminary data.</text>
</comment>
<evidence type="ECO:0000259" key="4">
    <source>
        <dbReference type="PROSITE" id="PS51321"/>
    </source>
</evidence>
<evidence type="ECO:0000256" key="1">
    <source>
        <dbReference type="ARBA" id="ARBA00022723"/>
    </source>
</evidence>
<proteinExistence type="predicted"/>
<dbReference type="GO" id="GO:0008270">
    <property type="term" value="F:zinc ion binding"/>
    <property type="evidence" value="ECO:0007669"/>
    <property type="project" value="UniProtKB-KW"/>
</dbReference>
<dbReference type="SMART" id="SM00249">
    <property type="entry name" value="PHD"/>
    <property type="match status" value="1"/>
</dbReference>
<dbReference type="CDD" id="cd15489">
    <property type="entry name" value="PHD_SF"/>
    <property type="match status" value="1"/>
</dbReference>
<accession>A0A8S1M1Y8</accession>
<evidence type="ECO:0000256" key="2">
    <source>
        <dbReference type="ARBA" id="ARBA00022771"/>
    </source>
</evidence>
<keyword evidence="6" id="KW-1185">Reference proteome</keyword>
<keyword evidence="1" id="KW-0479">Metal-binding</keyword>
<name>A0A8S1M1Y8_9CILI</name>
<dbReference type="Proteomes" id="UP000692954">
    <property type="component" value="Unassembled WGS sequence"/>
</dbReference>
<keyword evidence="2" id="KW-0863">Zinc-finger</keyword>